<dbReference type="Pfam" id="PF13749">
    <property type="entry name" value="HATPase_c_4"/>
    <property type="match status" value="1"/>
</dbReference>
<proteinExistence type="predicted"/>
<dbReference type="InterPro" id="IPR007421">
    <property type="entry name" value="Schlafen_AlbA_2_dom"/>
</dbReference>
<dbReference type="InterPro" id="IPR038475">
    <property type="entry name" value="RecG_C_sf"/>
</dbReference>
<sequence>MARTIPIRETLTVEFKSDLKKYGDAALFEDVVAFANTEGGDLFLGVEDDGTITGVHREHSDPVTLAAYIANNTVPPVSTRCEIIEEERPVLRISVPKSYGSIAATRSGKILRRRIKIDGSPENVPMYPTEMVTRLSDLRVLDYSAMVLLEGTLADIDPLELERLRRIILAYDGDKALLELKDEELLRALGFSREQNGVNYPTVAGILMLGRASAIQRFVPTGKSSFQVLEGTNVRVNEDYALPILAAIEKIIAHMEVWNPQQELEFGLFRMAVPEFDKRALREAIVNAFCHRDYSIMGRVRVAIEDDGLTVANPGGFIEGITLENLLTAEPHGRNPLLADALKRVGLAEKTGRGIDRIFEGSLIYGRALPDYSKTTSTTVSLFIPRSKPDVSLARMISDEQNRLGRPLPINMLLVLNVLKELPRSDIGQIAQAARLSETVVSTVLNRAIDSGLVEPYGAGRGRTYMLSHKLYQNREKVIGYVRQRDIDEARYYEMIVNMAKNTDFIARADVMNLLHVSDSKAYTLLKHLVRLNILEPVNKGRYAKYRLKGV</sequence>
<dbReference type="Gene3D" id="1.10.10.10">
    <property type="entry name" value="Winged helix-like DNA-binding domain superfamily/Winged helix DNA-binding domain"/>
    <property type="match status" value="1"/>
</dbReference>
<comment type="caution">
    <text evidence="2">The sequence shown here is derived from an EMBL/GenBank/DDBJ whole genome shotgun (WGS) entry which is preliminary data.</text>
</comment>
<dbReference type="InterPro" id="IPR038461">
    <property type="entry name" value="Schlafen_AlbA_2_dom_sf"/>
</dbReference>
<dbReference type="Proteomes" id="UP000824260">
    <property type="component" value="Unassembled WGS sequence"/>
</dbReference>
<dbReference type="PANTHER" id="PTHR30595:SF6">
    <property type="entry name" value="SCHLAFEN ALBA-2 DOMAIN-CONTAINING PROTEIN"/>
    <property type="match status" value="1"/>
</dbReference>
<dbReference type="PANTHER" id="PTHR30595">
    <property type="entry name" value="GLPR-RELATED TRANSCRIPTIONAL REPRESSOR"/>
    <property type="match status" value="1"/>
</dbReference>
<dbReference type="Pfam" id="PF04326">
    <property type="entry name" value="SLFN_AlbA_2"/>
    <property type="match status" value="1"/>
</dbReference>
<dbReference type="SUPFAM" id="SSF46785">
    <property type="entry name" value="Winged helix' DNA-binding domain"/>
    <property type="match status" value="1"/>
</dbReference>
<dbReference type="EMBL" id="DVFZ01000122">
    <property type="protein sequence ID" value="HIQ84062.1"/>
    <property type="molecule type" value="Genomic_DNA"/>
</dbReference>
<reference evidence="2" key="2">
    <citation type="journal article" date="2021" name="PeerJ">
        <title>Extensive microbial diversity within the chicken gut microbiome revealed by metagenomics and culture.</title>
        <authorList>
            <person name="Gilroy R."/>
            <person name="Ravi A."/>
            <person name="Getino M."/>
            <person name="Pursley I."/>
            <person name="Horton D.L."/>
            <person name="Alikhan N.F."/>
            <person name="Baker D."/>
            <person name="Gharbi K."/>
            <person name="Hall N."/>
            <person name="Watson M."/>
            <person name="Adriaenssens E.M."/>
            <person name="Foster-Nyarko E."/>
            <person name="Jarju S."/>
            <person name="Secka A."/>
            <person name="Antonio M."/>
            <person name="Oren A."/>
            <person name="Chaudhuri R.R."/>
            <person name="La Ragione R."/>
            <person name="Hildebrand F."/>
            <person name="Pallen M.J."/>
        </authorList>
    </citation>
    <scope>NUCLEOTIDE SEQUENCE</scope>
    <source>
        <strain evidence="2">ChiSjej6B24-2974</strain>
    </source>
</reference>
<name>A0A9D0ZPP0_9FIRM</name>
<gene>
    <name evidence="2" type="ORF">IAA52_13310</name>
</gene>
<evidence type="ECO:0000313" key="3">
    <source>
        <dbReference type="Proteomes" id="UP000824260"/>
    </source>
</evidence>
<dbReference type="InterPro" id="IPR036390">
    <property type="entry name" value="WH_DNA-bd_sf"/>
</dbReference>
<dbReference type="InterPro" id="IPR036388">
    <property type="entry name" value="WH-like_DNA-bd_sf"/>
</dbReference>
<protein>
    <submittedName>
        <fullName evidence="2">DNA binding domain-containing protein</fullName>
    </submittedName>
</protein>
<reference evidence="2" key="1">
    <citation type="submission" date="2020-10" db="EMBL/GenBank/DDBJ databases">
        <authorList>
            <person name="Gilroy R."/>
        </authorList>
    </citation>
    <scope>NUCLEOTIDE SEQUENCE</scope>
    <source>
        <strain evidence="2">ChiSjej6B24-2974</strain>
    </source>
</reference>
<feature type="domain" description="Schlafen AlbA-2" evidence="1">
    <location>
        <begin position="9"/>
        <end position="112"/>
    </location>
</feature>
<organism evidence="2 3">
    <name type="scientific">Candidatus Pullichristensenella stercorigallinarum</name>
    <dbReference type="NCBI Taxonomy" id="2840909"/>
    <lineage>
        <taxon>Bacteria</taxon>
        <taxon>Bacillati</taxon>
        <taxon>Bacillota</taxon>
        <taxon>Clostridia</taxon>
        <taxon>Candidatus Pullichristensenella</taxon>
    </lineage>
</organism>
<dbReference type="Gene3D" id="3.30.950.30">
    <property type="entry name" value="Schlafen, AAA domain"/>
    <property type="match status" value="1"/>
</dbReference>
<dbReference type="Gene3D" id="3.30.565.60">
    <property type="match status" value="1"/>
</dbReference>
<evidence type="ECO:0000259" key="1">
    <source>
        <dbReference type="Pfam" id="PF04326"/>
    </source>
</evidence>
<accession>A0A9D0ZPP0</accession>
<evidence type="ECO:0000313" key="2">
    <source>
        <dbReference type="EMBL" id="HIQ84062.1"/>
    </source>
</evidence>
<dbReference type="AlphaFoldDB" id="A0A9D0ZPP0"/>